<dbReference type="EMBL" id="BSXS01009976">
    <property type="protein sequence ID" value="GME97071.1"/>
    <property type="molecule type" value="Genomic_DNA"/>
</dbReference>
<evidence type="ECO:0000313" key="1">
    <source>
        <dbReference type="EMBL" id="GME97071.1"/>
    </source>
</evidence>
<comment type="caution">
    <text evidence="1">The sequence shown here is derived from an EMBL/GenBank/DDBJ whole genome shotgun (WGS) entry which is preliminary data.</text>
</comment>
<sequence length="129" mass="14334">MKKKEKMMITIPESKVKHEPSATIGNTEDDHNYDSDSGSEVTARIEVDDGDDDLVRSDQASLDYGEADVSSNEPDVYAGTTFMSHEQSFMLSKVTHSLVFEQERISNPDGSDAFWEDLEGAHVLCEKSV</sequence>
<protein>
    <submittedName>
        <fullName evidence="1">Unnamed protein product</fullName>
    </submittedName>
</protein>
<reference evidence="1" key="1">
    <citation type="submission" date="2023-04" db="EMBL/GenBank/DDBJ databases">
        <title>Ambrosiozyma monospora NBRC 10751.</title>
        <authorList>
            <person name="Ichikawa N."/>
            <person name="Sato H."/>
            <person name="Tonouchi N."/>
        </authorList>
    </citation>
    <scope>NUCLEOTIDE SEQUENCE</scope>
    <source>
        <strain evidence="1">NBRC 10751</strain>
    </source>
</reference>
<evidence type="ECO:0000313" key="2">
    <source>
        <dbReference type="Proteomes" id="UP001165064"/>
    </source>
</evidence>
<keyword evidence="2" id="KW-1185">Reference proteome</keyword>
<gene>
    <name evidence="1" type="ORF">Amon02_001015200</name>
</gene>
<dbReference type="Proteomes" id="UP001165064">
    <property type="component" value="Unassembled WGS sequence"/>
</dbReference>
<accession>A0ACB5TY48</accession>
<organism evidence="1 2">
    <name type="scientific">Ambrosiozyma monospora</name>
    <name type="common">Yeast</name>
    <name type="synonym">Endomycopsis monosporus</name>
    <dbReference type="NCBI Taxonomy" id="43982"/>
    <lineage>
        <taxon>Eukaryota</taxon>
        <taxon>Fungi</taxon>
        <taxon>Dikarya</taxon>
        <taxon>Ascomycota</taxon>
        <taxon>Saccharomycotina</taxon>
        <taxon>Pichiomycetes</taxon>
        <taxon>Pichiales</taxon>
        <taxon>Pichiaceae</taxon>
        <taxon>Ambrosiozyma</taxon>
    </lineage>
</organism>
<proteinExistence type="predicted"/>
<name>A0ACB5TY48_AMBMO</name>